<evidence type="ECO:0000313" key="2">
    <source>
        <dbReference type="EMBL" id="KAG0718843.1"/>
    </source>
</evidence>
<keyword evidence="3" id="KW-1185">Reference proteome</keyword>
<feature type="compositionally biased region" description="Pro residues" evidence="1">
    <location>
        <begin position="51"/>
        <end position="61"/>
    </location>
</feature>
<gene>
    <name evidence="2" type="ORF">GWK47_051694</name>
</gene>
<protein>
    <submittedName>
        <fullName evidence="2">Uncharacterized protein</fullName>
    </submittedName>
</protein>
<sequence length="309" mass="33789">MEPSGPVSFEGLEADLALSDDDDDMSQVWPSLTHHDRHDALGPGAGAAPVLSPPVLSPPVPSRTTLHLARQASSSVKRPVSSSLDSICEPLYPAAKSSMRKESSGPWQSTAAPTQLFPPSREVPSLRAPPPPAFAPRADYIKLLFRDNPSVDIKLRWFSEVNGAFHLDCDQDEVKMASITSRFVYIFPHRPHIVGSVTKGEFLSLLLEIQDSPERPPAFDGVEARLDRLVDQHATFENSLQSLVEYQQVIIASVATFAEKMDLFATRFETLTATVSPREPPPYGARATPSARAAATSSPGRRYPRGRVR</sequence>
<dbReference type="Proteomes" id="UP000770661">
    <property type="component" value="Unassembled WGS sequence"/>
</dbReference>
<dbReference type="AlphaFoldDB" id="A0A8J4Y1W5"/>
<name>A0A8J4Y1W5_CHIOP</name>
<comment type="caution">
    <text evidence="2">The sequence shown here is derived from an EMBL/GenBank/DDBJ whole genome shotgun (WGS) entry which is preliminary data.</text>
</comment>
<dbReference type="EMBL" id="JACEEZ010015445">
    <property type="protein sequence ID" value="KAG0718843.1"/>
    <property type="molecule type" value="Genomic_DNA"/>
</dbReference>
<accession>A0A8J4Y1W5</accession>
<feature type="region of interest" description="Disordered" evidence="1">
    <location>
        <begin position="1"/>
        <end position="63"/>
    </location>
</feature>
<reference evidence="2" key="1">
    <citation type="submission" date="2020-07" db="EMBL/GenBank/DDBJ databases">
        <title>The High-quality genome of the commercially important snow crab, Chionoecetes opilio.</title>
        <authorList>
            <person name="Jeong J.-H."/>
            <person name="Ryu S."/>
        </authorList>
    </citation>
    <scope>NUCLEOTIDE SEQUENCE</scope>
    <source>
        <strain evidence="2">MADBK_172401_WGS</strain>
        <tissue evidence="2">Digestive gland</tissue>
    </source>
</reference>
<evidence type="ECO:0000256" key="1">
    <source>
        <dbReference type="SAM" id="MobiDB-lite"/>
    </source>
</evidence>
<feature type="compositionally biased region" description="Low complexity" evidence="1">
    <location>
        <begin position="284"/>
        <end position="301"/>
    </location>
</feature>
<proteinExistence type="predicted"/>
<organism evidence="2 3">
    <name type="scientific">Chionoecetes opilio</name>
    <name type="common">Atlantic snow crab</name>
    <name type="synonym">Cancer opilio</name>
    <dbReference type="NCBI Taxonomy" id="41210"/>
    <lineage>
        <taxon>Eukaryota</taxon>
        <taxon>Metazoa</taxon>
        <taxon>Ecdysozoa</taxon>
        <taxon>Arthropoda</taxon>
        <taxon>Crustacea</taxon>
        <taxon>Multicrustacea</taxon>
        <taxon>Malacostraca</taxon>
        <taxon>Eumalacostraca</taxon>
        <taxon>Eucarida</taxon>
        <taxon>Decapoda</taxon>
        <taxon>Pleocyemata</taxon>
        <taxon>Brachyura</taxon>
        <taxon>Eubrachyura</taxon>
        <taxon>Majoidea</taxon>
        <taxon>Majidae</taxon>
        <taxon>Chionoecetes</taxon>
    </lineage>
</organism>
<evidence type="ECO:0000313" key="3">
    <source>
        <dbReference type="Proteomes" id="UP000770661"/>
    </source>
</evidence>
<feature type="region of interest" description="Disordered" evidence="1">
    <location>
        <begin position="275"/>
        <end position="309"/>
    </location>
</feature>